<dbReference type="EMBL" id="CP034413">
    <property type="protein sequence ID" value="QCI60515.1"/>
    <property type="molecule type" value="Genomic_DNA"/>
</dbReference>
<proteinExistence type="predicted"/>
<keyword evidence="2" id="KW-1185">Reference proteome</keyword>
<accession>A0A4D7ART5</accession>
<organism evidence="1 2">
    <name type="scientific">Dysosmobacter welbionis</name>
    <dbReference type="NCBI Taxonomy" id="2093857"/>
    <lineage>
        <taxon>Bacteria</taxon>
        <taxon>Bacillati</taxon>
        <taxon>Bacillota</taxon>
        <taxon>Clostridia</taxon>
        <taxon>Eubacteriales</taxon>
        <taxon>Oscillospiraceae</taxon>
        <taxon>Dysosmobacter</taxon>
    </lineage>
</organism>
<protein>
    <submittedName>
        <fullName evidence="1">Uncharacterized protein</fullName>
    </submittedName>
</protein>
<dbReference type="GeneID" id="89522598"/>
<name>A0A4D7ART5_9FIRM</name>
<evidence type="ECO:0000313" key="2">
    <source>
        <dbReference type="Proteomes" id="UP000298642"/>
    </source>
</evidence>
<reference evidence="2" key="1">
    <citation type="submission" date="2018-12" db="EMBL/GenBank/DDBJ databases">
        <title>Dusodibacter welbiota gen. nov., sp. nov., isolated from human faeces and emended description of the Oscillibacter genus.</title>
        <authorList>
            <person name="Le Roy T."/>
            <person name="Van der Smissen P."/>
            <person name="Delzenne N."/>
            <person name="Muccioli G."/>
            <person name="Collet J.F."/>
            <person name="Cani P.D."/>
        </authorList>
    </citation>
    <scope>NUCLEOTIDE SEQUENCE [LARGE SCALE GENOMIC DNA]</scope>
    <source>
        <strain evidence="2">J115</strain>
    </source>
</reference>
<sequence>MRKALEFPRIDEGKLDAVEALIAAIADKEPGTAGAELEDLAALTGKVHTDVEFAEYWSWTDLDTLARLTLTPEPPCIPDLSREELVELVEIIQHCSVTGREWAMRYYTALLRRSLSLPNVMDFVASGEDVEVIAEKLLQAAR</sequence>
<dbReference type="KEGG" id="obj:EIO64_15970"/>
<dbReference type="Proteomes" id="UP000298642">
    <property type="component" value="Chromosome"/>
</dbReference>
<dbReference type="AlphaFoldDB" id="A0A4D7ART5"/>
<dbReference type="RefSeq" id="WP_025544166.1">
    <property type="nucleotide sequence ID" value="NZ_CAUWCU010000019.1"/>
</dbReference>
<evidence type="ECO:0000313" key="1">
    <source>
        <dbReference type="EMBL" id="QCI60515.1"/>
    </source>
</evidence>
<gene>
    <name evidence="1" type="ORF">EIO64_15970</name>
</gene>